<name>B9GAR2_ORYSJ</name>
<gene>
    <name evidence="1" type="ORF">OsJ_33919</name>
</gene>
<protein>
    <submittedName>
        <fullName evidence="1">Uncharacterized protein</fullName>
    </submittedName>
</protein>
<sequence>MVQAWSKQMQQSSMSLTCAQMINTFCEFTALMEANREREKKILNDTKYSLPSPLPGDDSTNDDACSEVSDMELCCICFDQACTIEVSAVTAVASAESVAAGVGAAATID</sequence>
<reference evidence="1" key="1">
    <citation type="journal article" date="2005" name="PLoS Biol.">
        <title>The genomes of Oryza sativa: a history of duplications.</title>
        <authorList>
            <person name="Yu J."/>
            <person name="Wang J."/>
            <person name="Lin W."/>
            <person name="Li S."/>
            <person name="Li H."/>
            <person name="Zhou J."/>
            <person name="Ni P."/>
            <person name="Dong W."/>
            <person name="Hu S."/>
            <person name="Zeng C."/>
            <person name="Zhang J."/>
            <person name="Zhang Y."/>
            <person name="Li R."/>
            <person name="Xu Z."/>
            <person name="Li S."/>
            <person name="Li X."/>
            <person name="Zheng H."/>
            <person name="Cong L."/>
            <person name="Lin L."/>
            <person name="Yin J."/>
            <person name="Geng J."/>
            <person name="Li G."/>
            <person name="Shi J."/>
            <person name="Liu J."/>
            <person name="Lv H."/>
            <person name="Li J."/>
            <person name="Wang J."/>
            <person name="Deng Y."/>
            <person name="Ran L."/>
            <person name="Shi X."/>
            <person name="Wang X."/>
            <person name="Wu Q."/>
            <person name="Li C."/>
            <person name="Ren X."/>
            <person name="Wang J."/>
            <person name="Wang X."/>
            <person name="Li D."/>
            <person name="Liu D."/>
            <person name="Zhang X."/>
            <person name="Ji Z."/>
            <person name="Zhao W."/>
            <person name="Sun Y."/>
            <person name="Zhang Z."/>
            <person name="Bao J."/>
            <person name="Han Y."/>
            <person name="Dong L."/>
            <person name="Ji J."/>
            <person name="Chen P."/>
            <person name="Wu S."/>
            <person name="Liu J."/>
            <person name="Xiao Y."/>
            <person name="Bu D."/>
            <person name="Tan J."/>
            <person name="Yang L."/>
            <person name="Ye C."/>
            <person name="Zhang J."/>
            <person name="Xu J."/>
            <person name="Zhou Y."/>
            <person name="Yu Y."/>
            <person name="Zhang B."/>
            <person name="Zhuang S."/>
            <person name="Wei H."/>
            <person name="Liu B."/>
            <person name="Lei M."/>
            <person name="Yu H."/>
            <person name="Li Y."/>
            <person name="Xu H."/>
            <person name="Wei S."/>
            <person name="He X."/>
            <person name="Fang L."/>
            <person name="Zhang Z."/>
            <person name="Zhang Y."/>
            <person name="Huang X."/>
            <person name="Su Z."/>
            <person name="Tong W."/>
            <person name="Li J."/>
            <person name="Tong Z."/>
            <person name="Li S."/>
            <person name="Ye J."/>
            <person name="Wang L."/>
            <person name="Fang L."/>
            <person name="Lei T."/>
            <person name="Chen C."/>
            <person name="Chen H."/>
            <person name="Xu Z."/>
            <person name="Li H."/>
            <person name="Huang H."/>
            <person name="Zhang F."/>
            <person name="Xu H."/>
            <person name="Li N."/>
            <person name="Zhao C."/>
            <person name="Li S."/>
            <person name="Dong L."/>
            <person name="Huang Y."/>
            <person name="Li L."/>
            <person name="Xi Y."/>
            <person name="Qi Q."/>
            <person name="Li W."/>
            <person name="Zhang B."/>
            <person name="Hu W."/>
            <person name="Zhang Y."/>
            <person name="Tian X."/>
            <person name="Jiao Y."/>
            <person name="Liang X."/>
            <person name="Jin J."/>
            <person name="Gao L."/>
            <person name="Zheng W."/>
            <person name="Hao B."/>
            <person name="Liu S."/>
            <person name="Wang W."/>
            <person name="Yuan L."/>
            <person name="Cao M."/>
            <person name="McDermott J."/>
            <person name="Samudrala R."/>
            <person name="Wang J."/>
            <person name="Wong G.K."/>
            <person name="Yang H."/>
        </authorList>
    </citation>
    <scope>NUCLEOTIDE SEQUENCE [LARGE SCALE GENOMIC DNA]</scope>
</reference>
<reference evidence="1" key="2">
    <citation type="submission" date="2008-12" db="EMBL/GenBank/DDBJ databases">
        <title>Improved gene annotation of the rice (Oryza sativa) genomes.</title>
        <authorList>
            <person name="Wang J."/>
            <person name="Li R."/>
            <person name="Fan W."/>
            <person name="Huang Q."/>
            <person name="Zhang J."/>
            <person name="Zhou Y."/>
            <person name="Hu Y."/>
            <person name="Zi S."/>
            <person name="Li J."/>
            <person name="Ni P."/>
            <person name="Zheng H."/>
            <person name="Zhang Y."/>
            <person name="Zhao M."/>
            <person name="Hao Q."/>
            <person name="McDermott J."/>
            <person name="Samudrala R."/>
            <person name="Kristiansen K."/>
            <person name="Wong G.K.-S."/>
        </authorList>
    </citation>
    <scope>NUCLEOTIDE SEQUENCE</scope>
</reference>
<dbReference type="EMBL" id="CM000148">
    <property type="protein sequence ID" value="EEE52118.1"/>
    <property type="molecule type" value="Genomic_DNA"/>
</dbReference>
<dbReference type="Proteomes" id="UP000007752">
    <property type="component" value="Chromosome 11"/>
</dbReference>
<evidence type="ECO:0000313" key="1">
    <source>
        <dbReference type="EMBL" id="EEE52118.1"/>
    </source>
</evidence>
<dbReference type="AlphaFoldDB" id="B9GAR2"/>
<organism evidence="1">
    <name type="scientific">Oryza sativa subsp. japonica</name>
    <name type="common">Rice</name>
    <dbReference type="NCBI Taxonomy" id="39947"/>
    <lineage>
        <taxon>Eukaryota</taxon>
        <taxon>Viridiplantae</taxon>
        <taxon>Streptophyta</taxon>
        <taxon>Embryophyta</taxon>
        <taxon>Tracheophyta</taxon>
        <taxon>Spermatophyta</taxon>
        <taxon>Magnoliopsida</taxon>
        <taxon>Liliopsida</taxon>
        <taxon>Poales</taxon>
        <taxon>Poaceae</taxon>
        <taxon>BOP clade</taxon>
        <taxon>Oryzoideae</taxon>
        <taxon>Oryzeae</taxon>
        <taxon>Oryzinae</taxon>
        <taxon>Oryza</taxon>
        <taxon>Oryza sativa</taxon>
    </lineage>
</organism>
<accession>B9GAR2</accession>
<proteinExistence type="predicted"/>